<evidence type="ECO:0000256" key="1">
    <source>
        <dbReference type="ARBA" id="ARBA00004651"/>
    </source>
</evidence>
<evidence type="ECO:0000256" key="4">
    <source>
        <dbReference type="ARBA" id="ARBA00022989"/>
    </source>
</evidence>
<reference evidence="8 9" key="1">
    <citation type="submission" date="2019-10" db="EMBL/GenBank/DDBJ databases">
        <title>Alkalibaculum tamaniensis sp.nov., a new alkaliphilic acetogen, isolated on methoxylated aromatics from a mud volcano.</title>
        <authorList>
            <person name="Khomyakova M.A."/>
            <person name="Merkel A.Y."/>
            <person name="Bonch-Osmolovskaya E.A."/>
            <person name="Slobodkin A.I."/>
        </authorList>
    </citation>
    <scope>NUCLEOTIDE SEQUENCE [LARGE SCALE GENOMIC DNA]</scope>
    <source>
        <strain evidence="8 9">M08DMB</strain>
    </source>
</reference>
<evidence type="ECO:0000256" key="6">
    <source>
        <dbReference type="SAM" id="Phobius"/>
    </source>
</evidence>
<evidence type="ECO:0000313" key="9">
    <source>
        <dbReference type="Proteomes" id="UP000440004"/>
    </source>
</evidence>
<name>A0A6A7KA11_9FIRM</name>
<evidence type="ECO:0000259" key="7">
    <source>
        <dbReference type="Pfam" id="PF02687"/>
    </source>
</evidence>
<dbReference type="Proteomes" id="UP000440004">
    <property type="component" value="Unassembled WGS sequence"/>
</dbReference>
<evidence type="ECO:0000313" key="8">
    <source>
        <dbReference type="EMBL" id="MPW26338.1"/>
    </source>
</evidence>
<organism evidence="8 9">
    <name type="scientific">Alkalibaculum sporogenes</name>
    <dbReference type="NCBI Taxonomy" id="2655001"/>
    <lineage>
        <taxon>Bacteria</taxon>
        <taxon>Bacillati</taxon>
        <taxon>Bacillota</taxon>
        <taxon>Clostridia</taxon>
        <taxon>Eubacteriales</taxon>
        <taxon>Eubacteriaceae</taxon>
        <taxon>Alkalibaculum</taxon>
    </lineage>
</organism>
<evidence type="ECO:0000256" key="2">
    <source>
        <dbReference type="ARBA" id="ARBA00022475"/>
    </source>
</evidence>
<keyword evidence="2" id="KW-1003">Cell membrane</keyword>
<feature type="transmembrane region" description="Helical" evidence="6">
    <location>
        <begin position="46"/>
        <end position="71"/>
    </location>
</feature>
<keyword evidence="9" id="KW-1185">Reference proteome</keyword>
<dbReference type="AlphaFoldDB" id="A0A6A7KA11"/>
<comment type="subcellular location">
    <subcellularLocation>
        <location evidence="1">Cell membrane</location>
        <topology evidence="1">Multi-pass membrane protein</topology>
    </subcellularLocation>
</comment>
<keyword evidence="3 6" id="KW-0812">Transmembrane</keyword>
<dbReference type="Pfam" id="PF02687">
    <property type="entry name" value="FtsX"/>
    <property type="match status" value="1"/>
</dbReference>
<sequence length="89" mass="9441">MSSASLYKTFLWEGAYYGMIAAVVGPVTGYICTVFVGAATTDSLELVAIPIVPILEATVISILVCLIATCIPLKKIARMSIVESIETVE</sequence>
<evidence type="ECO:0000256" key="3">
    <source>
        <dbReference type="ARBA" id="ARBA00022692"/>
    </source>
</evidence>
<feature type="transmembrane region" description="Helical" evidence="6">
    <location>
        <begin position="15"/>
        <end position="40"/>
    </location>
</feature>
<protein>
    <submittedName>
        <fullName evidence="8">FtsX-like permease family protein</fullName>
    </submittedName>
</protein>
<comment type="caution">
    <text evidence="8">The sequence shown here is derived from an EMBL/GenBank/DDBJ whole genome shotgun (WGS) entry which is preliminary data.</text>
</comment>
<evidence type="ECO:0000256" key="5">
    <source>
        <dbReference type="ARBA" id="ARBA00023136"/>
    </source>
</evidence>
<dbReference type="GO" id="GO:0005886">
    <property type="term" value="C:plasma membrane"/>
    <property type="evidence" value="ECO:0007669"/>
    <property type="project" value="UniProtKB-SubCell"/>
</dbReference>
<accession>A0A6A7KA11</accession>
<dbReference type="EMBL" id="WHNX01000017">
    <property type="protein sequence ID" value="MPW26338.1"/>
    <property type="molecule type" value="Genomic_DNA"/>
</dbReference>
<feature type="domain" description="ABC3 transporter permease C-terminal" evidence="7">
    <location>
        <begin position="1"/>
        <end position="81"/>
    </location>
</feature>
<gene>
    <name evidence="8" type="ORF">GC105_11110</name>
</gene>
<keyword evidence="5 6" id="KW-0472">Membrane</keyword>
<dbReference type="InterPro" id="IPR003838">
    <property type="entry name" value="ABC3_permease_C"/>
</dbReference>
<dbReference type="RefSeq" id="WP_152804754.1">
    <property type="nucleotide sequence ID" value="NZ_WHNX01000017.1"/>
</dbReference>
<keyword evidence="4 6" id="KW-1133">Transmembrane helix</keyword>
<proteinExistence type="predicted"/>